<comment type="caution">
    <text evidence="1">The sequence shown here is derived from an EMBL/GenBank/DDBJ whole genome shotgun (WGS) entry which is preliminary data.</text>
</comment>
<sequence>MALGLTEKFNPDKDGEISFDILVSPDVSIRTLKWIDKHLNDSVFEIGLEFTINQDEELGDFILLWGGMDAAKFDSFIREVSERQLPGVLAIENFCPGEESKMRINLLKLAPGPTMFPTLG</sequence>
<reference evidence="1 2" key="1">
    <citation type="submission" date="2017-08" db="EMBL/GenBank/DDBJ databases">
        <title>Infants hospitalized years apart are colonized by the same room-sourced microbial strains.</title>
        <authorList>
            <person name="Brooks B."/>
            <person name="Olm M.R."/>
            <person name="Firek B.A."/>
            <person name="Baker R."/>
            <person name="Thomas B.C."/>
            <person name="Morowitz M.J."/>
            <person name="Banfield J.F."/>
        </authorList>
    </citation>
    <scope>NUCLEOTIDE SEQUENCE [LARGE SCALE GENOMIC DNA]</scope>
    <source>
        <strain evidence="1">S2_005_002_R2_29</strain>
    </source>
</reference>
<organism evidence="1 2">
    <name type="scientific">Micavibrio aeruginosavorus</name>
    <dbReference type="NCBI Taxonomy" id="349221"/>
    <lineage>
        <taxon>Bacteria</taxon>
        <taxon>Pseudomonadati</taxon>
        <taxon>Bdellovibrionota</taxon>
        <taxon>Bdellovibrionia</taxon>
        <taxon>Bdellovibrionales</taxon>
        <taxon>Pseudobdellovibrionaceae</taxon>
        <taxon>Micavibrio</taxon>
    </lineage>
</organism>
<name>A0A2W5N130_9BACT</name>
<dbReference type="EMBL" id="QFQB01000017">
    <property type="protein sequence ID" value="PZQ47086.1"/>
    <property type="molecule type" value="Genomic_DNA"/>
</dbReference>
<evidence type="ECO:0000313" key="1">
    <source>
        <dbReference type="EMBL" id="PZQ47086.1"/>
    </source>
</evidence>
<proteinExistence type="predicted"/>
<evidence type="ECO:0000313" key="2">
    <source>
        <dbReference type="Proteomes" id="UP000249417"/>
    </source>
</evidence>
<protein>
    <submittedName>
        <fullName evidence="1">Uncharacterized protein</fullName>
    </submittedName>
</protein>
<dbReference type="Proteomes" id="UP000249417">
    <property type="component" value="Unassembled WGS sequence"/>
</dbReference>
<accession>A0A2W5N130</accession>
<gene>
    <name evidence="1" type="ORF">DI551_03965</name>
</gene>
<dbReference type="AlphaFoldDB" id="A0A2W5N130"/>